<gene>
    <name evidence="1" type="ORF">DCC35_06320</name>
</gene>
<evidence type="ECO:0000313" key="1">
    <source>
        <dbReference type="EMBL" id="QCK14383.1"/>
    </source>
</evidence>
<accession>A0A4D7JH41</accession>
<dbReference type="KEGG" id="fpf:DCC35_06320"/>
<dbReference type="EMBL" id="CP028923">
    <property type="protein sequence ID" value="QCK14383.1"/>
    <property type="molecule type" value="Genomic_DNA"/>
</dbReference>
<organism evidence="1 2">
    <name type="scientific">Mangrovivirga cuniculi</name>
    <dbReference type="NCBI Taxonomy" id="2715131"/>
    <lineage>
        <taxon>Bacteria</taxon>
        <taxon>Pseudomonadati</taxon>
        <taxon>Bacteroidota</taxon>
        <taxon>Cytophagia</taxon>
        <taxon>Cytophagales</taxon>
        <taxon>Mangrovivirgaceae</taxon>
        <taxon>Mangrovivirga</taxon>
    </lineage>
</organism>
<protein>
    <submittedName>
        <fullName evidence="1">Uncharacterized protein</fullName>
    </submittedName>
</protein>
<dbReference type="RefSeq" id="WP_137089972.1">
    <property type="nucleotide sequence ID" value="NZ_CP028923.1"/>
</dbReference>
<dbReference type="AlphaFoldDB" id="A0A4D7JH41"/>
<evidence type="ECO:0000313" key="2">
    <source>
        <dbReference type="Proteomes" id="UP000298616"/>
    </source>
</evidence>
<sequence>MKALINHRIFFLKVISLFVLLLMKVQPNKQMELTEVKNKPDTINIKKGAVPVQFPKTIAVSKKDF</sequence>
<proteinExistence type="predicted"/>
<reference evidence="1 2" key="1">
    <citation type="submission" date="2018-04" db="EMBL/GenBank/DDBJ databases">
        <title>Complete genome uncultured novel isolate.</title>
        <authorList>
            <person name="Merlino G."/>
        </authorList>
    </citation>
    <scope>NUCLEOTIDE SEQUENCE [LARGE SCALE GENOMIC DNA]</scope>
    <source>
        <strain evidence="2">R1DC9</strain>
    </source>
</reference>
<name>A0A4D7JH41_9BACT</name>
<dbReference type="Proteomes" id="UP000298616">
    <property type="component" value="Chromosome"/>
</dbReference>
<keyword evidence="2" id="KW-1185">Reference proteome</keyword>